<evidence type="ECO:0000256" key="2">
    <source>
        <dbReference type="SAM" id="Phobius"/>
    </source>
</evidence>
<gene>
    <name evidence="3" type="ORF">C461_09457</name>
</gene>
<evidence type="ECO:0000313" key="3">
    <source>
        <dbReference type="EMBL" id="EMA66974.1"/>
    </source>
</evidence>
<dbReference type="AlphaFoldDB" id="M0PBS2"/>
<comment type="caution">
    <text evidence="3">The sequence shown here is derived from an EMBL/GenBank/DDBJ whole genome shotgun (WGS) entry which is preliminary data.</text>
</comment>
<accession>M0PBS2</accession>
<dbReference type="STRING" id="1230454.C461_09457"/>
<proteinExistence type="predicted"/>
<name>M0PBS2_9EURY</name>
<dbReference type="PATRIC" id="fig|1230454.4.peg.1905"/>
<keyword evidence="4" id="KW-1185">Reference proteome</keyword>
<protein>
    <submittedName>
        <fullName evidence="3">Uncharacterized protein</fullName>
    </submittedName>
</protein>
<organism evidence="3 4">
    <name type="scientific">Halorubrum aidingense JCM 13560</name>
    <dbReference type="NCBI Taxonomy" id="1230454"/>
    <lineage>
        <taxon>Archaea</taxon>
        <taxon>Methanobacteriati</taxon>
        <taxon>Methanobacteriota</taxon>
        <taxon>Stenosarchaea group</taxon>
        <taxon>Halobacteria</taxon>
        <taxon>Halobacteriales</taxon>
        <taxon>Haloferacaceae</taxon>
        <taxon>Halorubrum</taxon>
    </lineage>
</organism>
<feature type="compositionally biased region" description="Low complexity" evidence="1">
    <location>
        <begin position="44"/>
        <end position="59"/>
    </location>
</feature>
<feature type="transmembrane region" description="Helical" evidence="2">
    <location>
        <begin position="68"/>
        <end position="89"/>
    </location>
</feature>
<dbReference type="Proteomes" id="UP000011575">
    <property type="component" value="Unassembled WGS sequence"/>
</dbReference>
<dbReference type="EMBL" id="AOJI01000024">
    <property type="protein sequence ID" value="EMA66974.1"/>
    <property type="molecule type" value="Genomic_DNA"/>
</dbReference>
<feature type="region of interest" description="Disordered" evidence="1">
    <location>
        <begin position="32"/>
        <end position="59"/>
    </location>
</feature>
<reference evidence="3 4" key="1">
    <citation type="journal article" date="2014" name="PLoS Genet.">
        <title>Phylogenetically driven sequencing of extremely halophilic archaea reveals strategies for static and dynamic osmo-response.</title>
        <authorList>
            <person name="Becker E.A."/>
            <person name="Seitzer P.M."/>
            <person name="Tritt A."/>
            <person name="Larsen D."/>
            <person name="Krusor M."/>
            <person name="Yao A.I."/>
            <person name="Wu D."/>
            <person name="Madern D."/>
            <person name="Eisen J.A."/>
            <person name="Darling A.E."/>
            <person name="Facciotti M.T."/>
        </authorList>
    </citation>
    <scope>NUCLEOTIDE SEQUENCE [LARGE SCALE GENOMIC DNA]</scope>
    <source>
        <strain evidence="3 4">JCM 13560</strain>
    </source>
</reference>
<evidence type="ECO:0000256" key="1">
    <source>
        <dbReference type="SAM" id="MobiDB-lite"/>
    </source>
</evidence>
<keyword evidence="2" id="KW-0812">Transmembrane</keyword>
<dbReference type="RefSeq" id="WP_008000661.1">
    <property type="nucleotide sequence ID" value="NZ_AOJI01000024.1"/>
</dbReference>
<keyword evidence="2" id="KW-0472">Membrane</keyword>
<sequence length="106" mass="10196">MSDTSFTLLEITLGDGDIDIGPLGLVVEPGETAAAARPADGVTGDSVADDGSNGDGSNVDDGGCGCSVATVGLALLVAGLVTALGFAAAKFLGRDEDVPSGIAGDE</sequence>
<evidence type="ECO:0000313" key="4">
    <source>
        <dbReference type="Proteomes" id="UP000011575"/>
    </source>
</evidence>
<keyword evidence="2" id="KW-1133">Transmembrane helix</keyword>